<proteinExistence type="predicted"/>
<dbReference type="AlphaFoldDB" id="A0A484M9I6"/>
<protein>
    <submittedName>
        <fullName evidence="1">Uncharacterized protein</fullName>
    </submittedName>
</protein>
<reference evidence="1 2" key="1">
    <citation type="submission" date="2018-04" db="EMBL/GenBank/DDBJ databases">
        <authorList>
            <person name="Vogel A."/>
        </authorList>
    </citation>
    <scope>NUCLEOTIDE SEQUENCE [LARGE SCALE GENOMIC DNA]</scope>
</reference>
<organism evidence="1 2">
    <name type="scientific">Cuscuta campestris</name>
    <dbReference type="NCBI Taxonomy" id="132261"/>
    <lineage>
        <taxon>Eukaryota</taxon>
        <taxon>Viridiplantae</taxon>
        <taxon>Streptophyta</taxon>
        <taxon>Embryophyta</taxon>
        <taxon>Tracheophyta</taxon>
        <taxon>Spermatophyta</taxon>
        <taxon>Magnoliopsida</taxon>
        <taxon>eudicotyledons</taxon>
        <taxon>Gunneridae</taxon>
        <taxon>Pentapetalae</taxon>
        <taxon>asterids</taxon>
        <taxon>lamiids</taxon>
        <taxon>Solanales</taxon>
        <taxon>Convolvulaceae</taxon>
        <taxon>Cuscuteae</taxon>
        <taxon>Cuscuta</taxon>
        <taxon>Cuscuta subgen. Grammica</taxon>
        <taxon>Cuscuta sect. Cleistogrammica</taxon>
    </lineage>
</organism>
<keyword evidence="2" id="KW-1185">Reference proteome</keyword>
<name>A0A484M9I6_9ASTE</name>
<gene>
    <name evidence="1" type="ORF">CCAM_LOCUS27286</name>
</gene>
<sequence>MLSTPNTSPAHCQGRVRLRLRFWSAVASIAASLSASSTPPATHAPLSISKFGSSGEENALADLSKIRLVIKMQIH</sequence>
<evidence type="ECO:0000313" key="1">
    <source>
        <dbReference type="EMBL" id="VFQ85510.1"/>
    </source>
</evidence>
<evidence type="ECO:0000313" key="2">
    <source>
        <dbReference type="Proteomes" id="UP000595140"/>
    </source>
</evidence>
<accession>A0A484M9I6</accession>
<dbReference type="EMBL" id="OOIL02002916">
    <property type="protein sequence ID" value="VFQ85510.1"/>
    <property type="molecule type" value="Genomic_DNA"/>
</dbReference>
<dbReference type="Proteomes" id="UP000595140">
    <property type="component" value="Unassembled WGS sequence"/>
</dbReference>